<protein>
    <submittedName>
        <fullName evidence="1">Uncharacterized protein</fullName>
    </submittedName>
</protein>
<proteinExistence type="predicted"/>
<reference evidence="1" key="2">
    <citation type="journal article" date="2015" name="Data Brief">
        <title>Shoot transcriptome of the giant reed, Arundo donax.</title>
        <authorList>
            <person name="Barrero R.A."/>
            <person name="Guerrero F.D."/>
            <person name="Moolhuijzen P."/>
            <person name="Goolsby J.A."/>
            <person name="Tidwell J."/>
            <person name="Bellgard S.E."/>
            <person name="Bellgard M.I."/>
        </authorList>
    </citation>
    <scope>NUCLEOTIDE SEQUENCE</scope>
    <source>
        <tissue evidence="1">Shoot tissue taken approximately 20 cm above the soil surface</tissue>
    </source>
</reference>
<accession>A0A0A9B4L9</accession>
<name>A0A0A9B4L9_ARUDO</name>
<dbReference type="EMBL" id="GBRH01238946">
    <property type="protein sequence ID" value="JAD58949.1"/>
    <property type="molecule type" value="Transcribed_RNA"/>
</dbReference>
<dbReference type="AlphaFoldDB" id="A0A0A9B4L9"/>
<reference evidence="1" key="1">
    <citation type="submission" date="2014-09" db="EMBL/GenBank/DDBJ databases">
        <authorList>
            <person name="Magalhaes I.L.F."/>
            <person name="Oliveira U."/>
            <person name="Santos F.R."/>
            <person name="Vidigal T.H.D.A."/>
            <person name="Brescovit A.D."/>
            <person name="Santos A.J."/>
        </authorList>
    </citation>
    <scope>NUCLEOTIDE SEQUENCE</scope>
    <source>
        <tissue evidence="1">Shoot tissue taken approximately 20 cm above the soil surface</tissue>
    </source>
</reference>
<sequence length="106" mass="11181">MVLDPRQPLSGLPACQSIRTLRPHCHLRCNGLTDSCHAHCLLPVLMAASSSGASMLKPCLTCISWSKVSSTAALVSFPSPATSPRGDLIVMLIYVLSSSSCLKTLA</sequence>
<organism evidence="1">
    <name type="scientific">Arundo donax</name>
    <name type="common">Giant reed</name>
    <name type="synonym">Donax arundinaceus</name>
    <dbReference type="NCBI Taxonomy" id="35708"/>
    <lineage>
        <taxon>Eukaryota</taxon>
        <taxon>Viridiplantae</taxon>
        <taxon>Streptophyta</taxon>
        <taxon>Embryophyta</taxon>
        <taxon>Tracheophyta</taxon>
        <taxon>Spermatophyta</taxon>
        <taxon>Magnoliopsida</taxon>
        <taxon>Liliopsida</taxon>
        <taxon>Poales</taxon>
        <taxon>Poaceae</taxon>
        <taxon>PACMAD clade</taxon>
        <taxon>Arundinoideae</taxon>
        <taxon>Arundineae</taxon>
        <taxon>Arundo</taxon>
    </lineage>
</organism>
<evidence type="ECO:0000313" key="1">
    <source>
        <dbReference type="EMBL" id="JAD58949.1"/>
    </source>
</evidence>